<dbReference type="SUPFAM" id="SSF52402">
    <property type="entry name" value="Adenine nucleotide alpha hydrolases-like"/>
    <property type="match status" value="1"/>
</dbReference>
<reference evidence="11" key="1">
    <citation type="journal article" date="2011" name="Genome Biol.">
        <title>Comparative genomics of the social amoebae Dictyostelium discoideum and Dictyostelium purpureum.</title>
        <authorList>
            <consortium name="US DOE Joint Genome Institute (JGI-PGF)"/>
            <person name="Sucgang R."/>
            <person name="Kuo A."/>
            <person name="Tian X."/>
            <person name="Salerno W."/>
            <person name="Parikh A."/>
            <person name="Feasley C.L."/>
            <person name="Dalin E."/>
            <person name="Tu H."/>
            <person name="Huang E."/>
            <person name="Barry K."/>
            <person name="Lindquist E."/>
            <person name="Shapiro H."/>
            <person name="Bruce D."/>
            <person name="Schmutz J."/>
            <person name="Salamov A."/>
            <person name="Fey P."/>
            <person name="Gaudet P."/>
            <person name="Anjard C."/>
            <person name="Babu M.M."/>
            <person name="Basu S."/>
            <person name="Bushmanova Y."/>
            <person name="van der Wel H."/>
            <person name="Katoh-Kurasawa M."/>
            <person name="Dinh C."/>
            <person name="Coutinho P.M."/>
            <person name="Saito T."/>
            <person name="Elias M."/>
            <person name="Schaap P."/>
            <person name="Kay R.R."/>
            <person name="Henrissat B."/>
            <person name="Eichinger L."/>
            <person name="Rivero F."/>
            <person name="Putnam N.H."/>
            <person name="West C.M."/>
            <person name="Loomis W.F."/>
            <person name="Chisholm R.L."/>
            <person name="Shaulsky G."/>
            <person name="Strassmann J.E."/>
            <person name="Queller D.C."/>
            <person name="Kuspa A."/>
            <person name="Grigoriev I.V."/>
        </authorList>
    </citation>
    <scope>NUCLEOTIDE SEQUENCE [LARGE SCALE GENOMIC DNA]</scope>
    <source>
        <strain evidence="11">QSDP1</strain>
    </source>
</reference>
<dbReference type="GO" id="GO:0005524">
    <property type="term" value="F:ATP binding"/>
    <property type="evidence" value="ECO:0007669"/>
    <property type="project" value="UniProtKB-UniRule"/>
</dbReference>
<dbReference type="CDD" id="cd01997">
    <property type="entry name" value="GMP_synthase_C"/>
    <property type="match status" value="1"/>
</dbReference>
<dbReference type="InterPro" id="IPR025777">
    <property type="entry name" value="GMPS_ATP_PPase_dom"/>
</dbReference>
<sequence length="413" mass="46390">MRANESAKVEKALSVLGLHLIVVDASETFYNSTTTINGHLTNKLKDTINPEERRKIIGDTFMKVAEQEVKKLGLSPEDVFLAQGTLRPDLIESSSKTVSGVADVIKTHHNDTELVRLLRDTGRVVEPLKDYHKDEVRELGKSLGLPDSLVWRQPFPGPGLAIRIICTEEPYLLNYDFTHKVVQYLVCGDQHQELDLEVKAKIDQQLKETKFVRDPSIKPIVLPMQTVGVQGDGRTYSYLLGLYCTAPEHQKISNVPWTTIFNLARLIPKVCHNINRVCFIFSNNSPSTPNLQLLNEPMKNVTNTYLNREAIHQLQEADEIVNQSLLKFDLIKSLSQVPVVLLPIDFGIKDNRSIAIRTFITNDFMTGVPAIPGKTIQYECLEEISTNVLSNVKGISKILFDCTSKPPGTTEFL</sequence>
<dbReference type="InterPro" id="IPR014729">
    <property type="entry name" value="Rossmann-like_a/b/a_fold"/>
</dbReference>
<dbReference type="eggNOG" id="KOG1622">
    <property type="taxonomic scope" value="Eukaryota"/>
</dbReference>
<evidence type="ECO:0000256" key="7">
    <source>
        <dbReference type="ARBA" id="ARBA00022840"/>
    </source>
</evidence>
<dbReference type="VEuPathDB" id="AmoebaDB:DICPUDRAFT_91981"/>
<dbReference type="Gene3D" id="3.40.50.620">
    <property type="entry name" value="HUPs"/>
    <property type="match status" value="1"/>
</dbReference>
<keyword evidence="7 8" id="KW-0067">ATP-binding</keyword>
<name>F0ZK25_DICPU</name>
<dbReference type="KEGG" id="dpp:DICPUDRAFT_91981"/>
<evidence type="ECO:0000256" key="8">
    <source>
        <dbReference type="PROSITE-ProRule" id="PRU00886"/>
    </source>
</evidence>
<dbReference type="EMBL" id="GL871050">
    <property type="protein sequence ID" value="EGC35716.1"/>
    <property type="molecule type" value="Genomic_DNA"/>
</dbReference>
<dbReference type="FunCoup" id="F0ZK25">
    <property type="interactions" value="1015"/>
</dbReference>
<dbReference type="SUPFAM" id="SSF54810">
    <property type="entry name" value="GMP synthetase C-terminal dimerisation domain"/>
    <property type="match status" value="2"/>
</dbReference>
<dbReference type="AlphaFoldDB" id="F0ZK25"/>
<evidence type="ECO:0000259" key="9">
    <source>
        <dbReference type="PROSITE" id="PS51553"/>
    </source>
</evidence>
<dbReference type="STRING" id="5786.F0ZK25"/>
<evidence type="ECO:0000256" key="4">
    <source>
        <dbReference type="ARBA" id="ARBA00022741"/>
    </source>
</evidence>
<accession>F0ZK25</accession>
<evidence type="ECO:0000256" key="2">
    <source>
        <dbReference type="ARBA" id="ARBA00012746"/>
    </source>
</evidence>
<evidence type="ECO:0000313" key="10">
    <source>
        <dbReference type="EMBL" id="EGC35716.1"/>
    </source>
</evidence>
<dbReference type="Proteomes" id="UP000001064">
    <property type="component" value="Unassembled WGS sequence"/>
</dbReference>
<protein>
    <recommendedName>
        <fullName evidence="2">GMP synthase (glutamine-hydrolyzing)</fullName>
        <ecNumber evidence="2">6.3.5.2</ecNumber>
    </recommendedName>
</protein>
<evidence type="ECO:0000256" key="6">
    <source>
        <dbReference type="ARBA" id="ARBA00022755"/>
    </source>
</evidence>
<proteinExistence type="predicted"/>
<organism evidence="10 11">
    <name type="scientific">Dictyostelium purpureum</name>
    <name type="common">Slime mold</name>
    <dbReference type="NCBI Taxonomy" id="5786"/>
    <lineage>
        <taxon>Eukaryota</taxon>
        <taxon>Amoebozoa</taxon>
        <taxon>Evosea</taxon>
        <taxon>Eumycetozoa</taxon>
        <taxon>Dictyostelia</taxon>
        <taxon>Dictyosteliales</taxon>
        <taxon>Dictyosteliaceae</taxon>
        <taxon>Dictyostelium</taxon>
    </lineage>
</organism>
<feature type="domain" description="GMPS ATP-PPase" evidence="9">
    <location>
        <begin position="1"/>
        <end position="152"/>
    </location>
</feature>
<keyword evidence="6 8" id="KW-0658">Purine biosynthesis</keyword>
<dbReference type="OrthoDB" id="1724632at2759"/>
<dbReference type="InParanoid" id="F0ZK25"/>
<comment type="caution">
    <text evidence="8">Lacks conserved residue(s) required for the propagation of feature annotation.</text>
</comment>
<dbReference type="EC" id="6.3.5.2" evidence="2"/>
<evidence type="ECO:0000256" key="5">
    <source>
        <dbReference type="ARBA" id="ARBA00022749"/>
    </source>
</evidence>
<dbReference type="Gene3D" id="3.30.300.10">
    <property type="match status" value="2"/>
</dbReference>
<dbReference type="Pfam" id="PF00958">
    <property type="entry name" value="GMP_synt_C"/>
    <property type="match status" value="1"/>
</dbReference>
<keyword evidence="3" id="KW-0436">Ligase</keyword>
<dbReference type="PANTHER" id="PTHR11922:SF2">
    <property type="entry name" value="GMP SYNTHASE [GLUTAMINE-HYDROLYZING]"/>
    <property type="match status" value="1"/>
</dbReference>
<dbReference type="FunFam" id="3.30.300.10:FF:000027">
    <property type="entry name" value="GMP synthase (Glutamine-hydrolysing)"/>
    <property type="match status" value="1"/>
</dbReference>
<dbReference type="UniPathway" id="UPA00189">
    <property type="reaction ID" value="UER00296"/>
</dbReference>
<keyword evidence="4 8" id="KW-0547">Nucleotide-binding</keyword>
<keyword evidence="11" id="KW-1185">Reference proteome</keyword>
<comment type="pathway">
    <text evidence="1">Purine metabolism; GMP biosynthesis; GMP from XMP (L-Gln route): step 1/1.</text>
</comment>
<dbReference type="PANTHER" id="PTHR11922">
    <property type="entry name" value="GMP SYNTHASE-RELATED"/>
    <property type="match status" value="1"/>
</dbReference>
<evidence type="ECO:0000256" key="3">
    <source>
        <dbReference type="ARBA" id="ARBA00022598"/>
    </source>
</evidence>
<keyword evidence="5 8" id="KW-0332">GMP biosynthesis</keyword>
<dbReference type="GeneID" id="10500961"/>
<dbReference type="GO" id="GO:0003921">
    <property type="term" value="F:GMP synthase activity"/>
    <property type="evidence" value="ECO:0007669"/>
    <property type="project" value="InterPro"/>
</dbReference>
<evidence type="ECO:0000256" key="1">
    <source>
        <dbReference type="ARBA" id="ARBA00005153"/>
    </source>
</evidence>
<gene>
    <name evidence="10" type="ORF">DICPUDRAFT_91981</name>
</gene>
<dbReference type="PROSITE" id="PS51553">
    <property type="entry name" value="GMPS_ATP_PPASE"/>
    <property type="match status" value="1"/>
</dbReference>
<dbReference type="InterPro" id="IPR001674">
    <property type="entry name" value="GMP_synth_C"/>
</dbReference>
<evidence type="ECO:0000313" key="11">
    <source>
        <dbReference type="Proteomes" id="UP000001064"/>
    </source>
</evidence>
<dbReference type="RefSeq" id="XP_003287772.1">
    <property type="nucleotide sequence ID" value="XM_003287724.1"/>
</dbReference>